<reference evidence="2" key="1">
    <citation type="submission" date="2023-05" db="EMBL/GenBank/DDBJ databases">
        <title>Aeromonas salmonicida 57, complete genome.</title>
        <authorList>
            <person name="Shao L."/>
        </authorList>
    </citation>
    <scope>NUCLEOTIDE SEQUENCE</scope>
    <source>
        <strain evidence="2">57</strain>
    </source>
</reference>
<proteinExistence type="predicted"/>
<evidence type="ECO:0000313" key="2">
    <source>
        <dbReference type="EMBL" id="WHF38368.1"/>
    </source>
</evidence>
<dbReference type="RefSeq" id="WP_282684533.1">
    <property type="nucleotide sequence ID" value="NZ_CP124841.1"/>
</dbReference>
<name>A0AAX3VZV6_AERSA</name>
<gene>
    <name evidence="2" type="ORF">QLQ87_08530</name>
</gene>
<feature type="transmembrane region" description="Helical" evidence="1">
    <location>
        <begin position="22"/>
        <end position="44"/>
    </location>
</feature>
<sequence length="216" mass="24883">MDETLIVLEKLNQFYSSSFSQLVNMTIGLLAFVGVIIPVLIGLYQNKQFKQEQSHILKALEESKLELIRHIESEVEQRFELERNKRDEEITILKNELMKESQTSKGGVFFVQANNLLKQSCFNSAMESYVDAIHCFIRSENEPNAQRALGLLIDNCLPNLLKSDFEHRCNYESKIKDIITQLETMSCNGRYTDLANELFDALEQALKRTEVPELIS</sequence>
<keyword evidence="1" id="KW-1133">Transmembrane helix</keyword>
<evidence type="ECO:0000313" key="3">
    <source>
        <dbReference type="Proteomes" id="UP001239426"/>
    </source>
</evidence>
<protein>
    <submittedName>
        <fullName evidence="2">Uncharacterized protein</fullName>
    </submittedName>
</protein>
<accession>A0AAX3VZV6</accession>
<keyword evidence="1" id="KW-0812">Transmembrane</keyword>
<dbReference type="Proteomes" id="UP001239426">
    <property type="component" value="Chromosome"/>
</dbReference>
<keyword evidence="1" id="KW-0472">Membrane</keyword>
<organism evidence="2 3">
    <name type="scientific">Aeromonas salmonicida</name>
    <dbReference type="NCBI Taxonomy" id="645"/>
    <lineage>
        <taxon>Bacteria</taxon>
        <taxon>Pseudomonadati</taxon>
        <taxon>Pseudomonadota</taxon>
        <taxon>Gammaproteobacteria</taxon>
        <taxon>Aeromonadales</taxon>
        <taxon>Aeromonadaceae</taxon>
        <taxon>Aeromonas</taxon>
    </lineage>
</organism>
<dbReference type="AlphaFoldDB" id="A0AAX3VZV6"/>
<evidence type="ECO:0000256" key="1">
    <source>
        <dbReference type="SAM" id="Phobius"/>
    </source>
</evidence>
<dbReference type="EMBL" id="CP124841">
    <property type="protein sequence ID" value="WHF38368.1"/>
    <property type="molecule type" value="Genomic_DNA"/>
</dbReference>